<keyword evidence="1" id="KW-0472">Membrane</keyword>
<organism evidence="2">
    <name type="scientific">Octopus bimaculoides</name>
    <name type="common">California two-spotted octopus</name>
    <dbReference type="NCBI Taxonomy" id="37653"/>
    <lineage>
        <taxon>Eukaryota</taxon>
        <taxon>Metazoa</taxon>
        <taxon>Spiralia</taxon>
        <taxon>Lophotrochozoa</taxon>
        <taxon>Mollusca</taxon>
        <taxon>Cephalopoda</taxon>
        <taxon>Coleoidea</taxon>
        <taxon>Octopodiformes</taxon>
        <taxon>Octopoda</taxon>
        <taxon>Incirrata</taxon>
        <taxon>Octopodidae</taxon>
        <taxon>Octopus</taxon>
    </lineage>
</organism>
<protein>
    <submittedName>
        <fullName evidence="2">Uncharacterized protein</fullName>
    </submittedName>
</protein>
<feature type="transmembrane region" description="Helical" evidence="1">
    <location>
        <begin position="45"/>
        <end position="65"/>
    </location>
</feature>
<gene>
    <name evidence="2" type="ORF">OCBIM_22020360mg</name>
</gene>
<proteinExistence type="predicted"/>
<dbReference type="EMBL" id="KQ418900">
    <property type="protein sequence ID" value="KOF85410.1"/>
    <property type="molecule type" value="Genomic_DNA"/>
</dbReference>
<reference evidence="2" key="1">
    <citation type="submission" date="2015-07" db="EMBL/GenBank/DDBJ databases">
        <title>MeaNS - Measles Nucleotide Surveillance Program.</title>
        <authorList>
            <person name="Tran T."/>
            <person name="Druce J."/>
        </authorList>
    </citation>
    <scope>NUCLEOTIDE SEQUENCE</scope>
    <source>
        <strain evidence="2">UCB-OBI-ISO-001</strain>
        <tissue evidence="2">Gonad</tissue>
    </source>
</reference>
<keyword evidence="1" id="KW-0812">Transmembrane</keyword>
<accession>A0A0L8H9H4</accession>
<dbReference type="AlphaFoldDB" id="A0A0L8H9H4"/>
<evidence type="ECO:0000313" key="2">
    <source>
        <dbReference type="EMBL" id="KOF85410.1"/>
    </source>
</evidence>
<name>A0A0L8H9H4_OCTBM</name>
<keyword evidence="1" id="KW-1133">Transmembrane helix</keyword>
<sequence>MSWCRNLEGKNVRCRVFILFRLKQVQNVELFKVGRLYKNKLFRRIFFTVIFLYFLFFCHSFVVSFDRIKFSNSPSFNIFIIHNGNYLTGFEGPVSEETTGPASPSV</sequence>
<evidence type="ECO:0000256" key="1">
    <source>
        <dbReference type="SAM" id="Phobius"/>
    </source>
</evidence>